<evidence type="ECO:0000313" key="1">
    <source>
        <dbReference type="EMBL" id="RLO09384.1"/>
    </source>
</evidence>
<protein>
    <submittedName>
        <fullName evidence="1">Uncharacterized protein</fullName>
    </submittedName>
</protein>
<sequence>LFLGGYETYQKGKPLFNPPAATTGPVAWDAVKFNFCPPGSSYTRMVYTNLSYHENFNSPSSL</sequence>
<reference evidence="1 2" key="1">
    <citation type="journal article" date="2018" name="J. Invertebr. Pathol.">
        <title>New genotyping method for the causative agent of crayfish plague (Aphanomyces astaci) based on whole genome data.</title>
        <authorList>
            <person name="Minardi D."/>
            <person name="Studholme D.J."/>
            <person name="van der Giezen M."/>
            <person name="Pretto T."/>
            <person name="Oidtmann B."/>
        </authorList>
    </citation>
    <scope>NUCLEOTIDE SEQUENCE [LARGE SCALE GENOMIC DNA]</scope>
    <source>
        <strain evidence="1 2">KB13</strain>
    </source>
</reference>
<proteinExistence type="predicted"/>
<accession>A0A9X8HCH6</accession>
<dbReference type="Proteomes" id="UP000275652">
    <property type="component" value="Unassembled WGS sequence"/>
</dbReference>
<dbReference type="EMBL" id="QUTI01019988">
    <property type="protein sequence ID" value="RLO09384.1"/>
    <property type="molecule type" value="Genomic_DNA"/>
</dbReference>
<gene>
    <name evidence="1" type="ORF">DYB28_009634</name>
</gene>
<evidence type="ECO:0000313" key="2">
    <source>
        <dbReference type="Proteomes" id="UP000275652"/>
    </source>
</evidence>
<organism evidence="1 2">
    <name type="scientific">Aphanomyces astaci</name>
    <name type="common">Crayfish plague agent</name>
    <dbReference type="NCBI Taxonomy" id="112090"/>
    <lineage>
        <taxon>Eukaryota</taxon>
        <taxon>Sar</taxon>
        <taxon>Stramenopiles</taxon>
        <taxon>Oomycota</taxon>
        <taxon>Saprolegniomycetes</taxon>
        <taxon>Saprolegniales</taxon>
        <taxon>Verrucalvaceae</taxon>
        <taxon>Aphanomyces</taxon>
    </lineage>
</organism>
<feature type="non-terminal residue" evidence="1">
    <location>
        <position position="1"/>
    </location>
</feature>
<name>A0A9X8HCH6_APHAT</name>
<comment type="caution">
    <text evidence="1">The sequence shown here is derived from an EMBL/GenBank/DDBJ whole genome shotgun (WGS) entry which is preliminary data.</text>
</comment>
<dbReference type="AlphaFoldDB" id="A0A9X8HCH6"/>